<feature type="transmembrane region" description="Helical" evidence="1">
    <location>
        <begin position="20"/>
        <end position="40"/>
    </location>
</feature>
<dbReference type="Gene3D" id="3.30.870.10">
    <property type="entry name" value="Endonuclease Chain A"/>
    <property type="match status" value="2"/>
</dbReference>
<dbReference type="GO" id="GO:0032049">
    <property type="term" value="P:cardiolipin biosynthetic process"/>
    <property type="evidence" value="ECO:0007669"/>
    <property type="project" value="UniProtKB-ARBA"/>
</dbReference>
<dbReference type="AlphaFoldDB" id="A0A2W4W9R5"/>
<dbReference type="PROSITE" id="PS50035">
    <property type="entry name" value="PLD"/>
    <property type="match status" value="2"/>
</dbReference>
<evidence type="ECO:0000256" key="1">
    <source>
        <dbReference type="SAM" id="Phobius"/>
    </source>
</evidence>
<dbReference type="PANTHER" id="PTHR21248:SF22">
    <property type="entry name" value="PHOSPHOLIPASE D"/>
    <property type="match status" value="1"/>
</dbReference>
<gene>
    <name evidence="3" type="ORF">DCF17_10150</name>
</gene>
<dbReference type="CDD" id="cd09159">
    <property type="entry name" value="PLDc_ybhO_like_2"/>
    <property type="match status" value="1"/>
</dbReference>
<comment type="caution">
    <text evidence="3">The sequence shown here is derived from an EMBL/GenBank/DDBJ whole genome shotgun (WGS) entry which is preliminary data.</text>
</comment>
<keyword evidence="1" id="KW-0472">Membrane</keyword>
<sequence>MPTPPAAPESSASDGEPPPVVWWIAGAALLLVLAVGYAYLTGAFRATPDYAIANIPSLHDPRFALSLEGLANSADTTGRLVGFWPTVDEIYAARAAAIAQAQHLIQYETYYMTPGCRADAFAEVITDRALAGIKIQLLLDHQGTSKMPQLYWRRLRNVDVEIQFFREPNWRAPLEYNARSHRKLLIVDGERVYIGGAGISDCWDGTEFDHDAAPWADFELAYEGEVVSLLQGKFLQNWASTGGDIDLKEGLHAVKKTGTTALFITDNSSTLNESSIRLLMQMHMLTAKQRLWIGSPYFVPDQNTTDCLIQACQKGVDVRILTMGAATDKTMVHLASRELYGPLLRAGVKICEHQPSMMHAKFVLVDDDWVSTGSANFDPRSYFHNDELNISGAYPELAQKVERFFLDALDNSLCLTPETWQKRPRTQKIKGQMALLFKNLL</sequence>
<reference evidence="4" key="1">
    <citation type="submission" date="2018-04" db="EMBL/GenBank/DDBJ databases">
        <authorList>
            <person name="Cornet L."/>
        </authorList>
    </citation>
    <scope>NUCLEOTIDE SEQUENCE [LARGE SCALE GENOMIC DNA]</scope>
</reference>
<evidence type="ECO:0000313" key="3">
    <source>
        <dbReference type="EMBL" id="PZO41793.1"/>
    </source>
</evidence>
<dbReference type="Pfam" id="PF13091">
    <property type="entry name" value="PLDc_2"/>
    <property type="match status" value="2"/>
</dbReference>
<dbReference type="SMART" id="SM00155">
    <property type="entry name" value="PLDc"/>
    <property type="match status" value="2"/>
</dbReference>
<dbReference type="PANTHER" id="PTHR21248">
    <property type="entry name" value="CARDIOLIPIN SYNTHASE"/>
    <property type="match status" value="1"/>
</dbReference>
<evidence type="ECO:0000259" key="2">
    <source>
        <dbReference type="PROSITE" id="PS50035"/>
    </source>
</evidence>
<keyword evidence="1" id="KW-0812">Transmembrane</keyword>
<reference evidence="3 4" key="2">
    <citation type="submission" date="2018-06" db="EMBL/GenBank/DDBJ databases">
        <title>Metagenomic assembly of (sub)arctic Cyanobacteria and their associated microbiome from non-axenic cultures.</title>
        <authorList>
            <person name="Baurain D."/>
        </authorList>
    </citation>
    <scope>NUCLEOTIDE SEQUENCE [LARGE SCALE GENOMIC DNA]</scope>
    <source>
        <strain evidence="3">ULC041bin1</strain>
    </source>
</reference>
<accession>A0A2W4W9R5</accession>
<protein>
    <submittedName>
        <fullName evidence="3">Cardiolipin synthase B</fullName>
    </submittedName>
</protein>
<evidence type="ECO:0000313" key="4">
    <source>
        <dbReference type="Proteomes" id="UP000249081"/>
    </source>
</evidence>
<feature type="domain" description="PLD phosphodiesterase" evidence="2">
    <location>
        <begin position="176"/>
        <end position="203"/>
    </location>
</feature>
<keyword evidence="1" id="KW-1133">Transmembrane helix</keyword>
<dbReference type="SUPFAM" id="SSF56024">
    <property type="entry name" value="Phospholipase D/nuclease"/>
    <property type="match status" value="2"/>
</dbReference>
<feature type="domain" description="PLD phosphodiesterase" evidence="2">
    <location>
        <begin position="354"/>
        <end position="381"/>
    </location>
</feature>
<dbReference type="EMBL" id="QBMN01000059">
    <property type="protein sequence ID" value="PZO41793.1"/>
    <property type="molecule type" value="Genomic_DNA"/>
</dbReference>
<proteinExistence type="predicted"/>
<dbReference type="GO" id="GO:0030572">
    <property type="term" value="F:phosphatidyltransferase activity"/>
    <property type="evidence" value="ECO:0007669"/>
    <property type="project" value="UniProtKB-ARBA"/>
</dbReference>
<dbReference type="InterPro" id="IPR025202">
    <property type="entry name" value="PLD-like_dom"/>
</dbReference>
<dbReference type="Proteomes" id="UP000249081">
    <property type="component" value="Unassembled WGS sequence"/>
</dbReference>
<name>A0A2W4W9R5_9CYAN</name>
<dbReference type="InterPro" id="IPR001736">
    <property type="entry name" value="PLipase_D/transphosphatidylase"/>
</dbReference>
<organism evidence="3 4">
    <name type="scientific">Shackletoniella antarctica</name>
    <dbReference type="NCBI Taxonomy" id="268115"/>
    <lineage>
        <taxon>Bacteria</taxon>
        <taxon>Bacillati</taxon>
        <taxon>Cyanobacteriota</taxon>
        <taxon>Cyanophyceae</taxon>
        <taxon>Oculatellales</taxon>
        <taxon>Oculatellaceae</taxon>
        <taxon>Shackletoniella</taxon>
    </lineage>
</organism>